<proteinExistence type="inferred from homology"/>
<dbReference type="OrthoDB" id="9815592at2"/>
<protein>
    <submittedName>
        <fullName evidence="3">Transferase family hexapeptide repeat protein</fullName>
    </submittedName>
</protein>
<evidence type="ECO:0000256" key="2">
    <source>
        <dbReference type="ARBA" id="ARBA00022679"/>
    </source>
</evidence>
<comment type="similarity">
    <text evidence="1">Belongs to the transferase hexapeptide repeat family.</text>
</comment>
<dbReference type="Gene3D" id="2.160.10.10">
    <property type="entry name" value="Hexapeptide repeat proteins"/>
    <property type="match status" value="1"/>
</dbReference>
<dbReference type="InterPro" id="IPR011004">
    <property type="entry name" value="Trimer_LpxA-like_sf"/>
</dbReference>
<keyword evidence="4" id="KW-1185">Reference proteome</keyword>
<dbReference type="GO" id="GO:0005829">
    <property type="term" value="C:cytosol"/>
    <property type="evidence" value="ECO:0007669"/>
    <property type="project" value="TreeGrafter"/>
</dbReference>
<evidence type="ECO:0000256" key="1">
    <source>
        <dbReference type="ARBA" id="ARBA00007274"/>
    </source>
</evidence>
<keyword evidence="2 3" id="KW-0808">Transferase</keyword>
<organism evidence="3 4">
    <name type="scientific">Biostraticola tofi</name>
    <dbReference type="NCBI Taxonomy" id="466109"/>
    <lineage>
        <taxon>Bacteria</taxon>
        <taxon>Pseudomonadati</taxon>
        <taxon>Pseudomonadota</taxon>
        <taxon>Gammaproteobacteria</taxon>
        <taxon>Enterobacterales</taxon>
        <taxon>Bruguierivoracaceae</taxon>
        <taxon>Biostraticola</taxon>
    </lineage>
</organism>
<dbReference type="SUPFAM" id="SSF51161">
    <property type="entry name" value="Trimeric LpxA-like enzymes"/>
    <property type="match status" value="1"/>
</dbReference>
<dbReference type="EMBL" id="SMCR01000001">
    <property type="protein sequence ID" value="TCW00208.1"/>
    <property type="molecule type" value="Genomic_DNA"/>
</dbReference>
<dbReference type="InterPro" id="IPR051159">
    <property type="entry name" value="Hexapeptide_acetyltransf"/>
</dbReference>
<dbReference type="Proteomes" id="UP000295719">
    <property type="component" value="Unassembled WGS sequence"/>
</dbReference>
<dbReference type="GO" id="GO:0008374">
    <property type="term" value="F:O-acyltransferase activity"/>
    <property type="evidence" value="ECO:0007669"/>
    <property type="project" value="TreeGrafter"/>
</dbReference>
<dbReference type="CDD" id="cd04647">
    <property type="entry name" value="LbH_MAT_like"/>
    <property type="match status" value="1"/>
</dbReference>
<gene>
    <name evidence="3" type="ORF">EDC52_101556</name>
</gene>
<dbReference type="PANTHER" id="PTHR23416:SF23">
    <property type="entry name" value="ACETYLTRANSFERASE C18B11.09C-RELATED"/>
    <property type="match status" value="1"/>
</dbReference>
<accession>A0A4R3Z4I2</accession>
<reference evidence="3 4" key="1">
    <citation type="submission" date="2019-03" db="EMBL/GenBank/DDBJ databases">
        <title>Genomic Encyclopedia of Type Strains, Phase IV (KMG-IV): sequencing the most valuable type-strain genomes for metagenomic binning, comparative biology and taxonomic classification.</title>
        <authorList>
            <person name="Goeker M."/>
        </authorList>
    </citation>
    <scope>NUCLEOTIDE SEQUENCE [LARGE SCALE GENOMIC DNA]</scope>
    <source>
        <strain evidence="3 4">DSM 19580</strain>
    </source>
</reference>
<name>A0A4R3Z4I2_9GAMM</name>
<sequence length="187" mass="21180">MILKYLHPRFFVSFCRCLFLKLKYRRSLQLNLFRTYISSGVKIQIRNNGKITIKGSSNRVFISENTTIVSSGGHLEIGNGVFFNTNTNIVCHKYIYIGDNCLFGPNVCIYDSDHRYNDLNNLIRNQGYIKKETFIDNDTWVCAGCVITKGSIVGCHTVVGANTVVRGTLKSNSLYAGNPMKFLRTIE</sequence>
<evidence type="ECO:0000313" key="3">
    <source>
        <dbReference type="EMBL" id="TCW00208.1"/>
    </source>
</evidence>
<comment type="caution">
    <text evidence="3">The sequence shown here is derived from an EMBL/GenBank/DDBJ whole genome shotgun (WGS) entry which is preliminary data.</text>
</comment>
<dbReference type="AlphaFoldDB" id="A0A4R3Z4I2"/>
<evidence type="ECO:0000313" key="4">
    <source>
        <dbReference type="Proteomes" id="UP000295719"/>
    </source>
</evidence>
<dbReference type="PANTHER" id="PTHR23416">
    <property type="entry name" value="SIALIC ACID SYNTHASE-RELATED"/>
    <property type="match status" value="1"/>
</dbReference>